<dbReference type="Proteomes" id="UP000275078">
    <property type="component" value="Unassembled WGS sequence"/>
</dbReference>
<accession>A0A3N4ILY2</accession>
<dbReference type="EMBL" id="ML119647">
    <property type="protein sequence ID" value="RPA87135.1"/>
    <property type="molecule type" value="Genomic_DNA"/>
</dbReference>
<gene>
    <name evidence="2" type="ORF">BJ508DRAFT_96298</name>
</gene>
<feature type="transmembrane region" description="Helical" evidence="1">
    <location>
        <begin position="150"/>
        <end position="170"/>
    </location>
</feature>
<sequence length="240" mass="27640">MTLLGLYKQFIFALPAFFFFHLSCLIGSHFWHKVSFLLRLIYSLHFLFYSCISCRHGRPPLLTVIHRFSLVHMLLLFGLFFRLPCLAVGHVCRIPLHARSFGHGTYSNRWSCWKLLWLPVDVWLIGTATLVFFLRVCFSGEGVYCSGGVLPAYFGLSVRFHGSFVLKINSNLNQMKLPRWFILGITDFQSFWLWICVSSICCSLCCAITGVCFLYRLGVIFRVFLKLQFVALCLVPLLSP</sequence>
<evidence type="ECO:0000313" key="2">
    <source>
        <dbReference type="EMBL" id="RPA87135.1"/>
    </source>
</evidence>
<organism evidence="2 3">
    <name type="scientific">Ascobolus immersus RN42</name>
    <dbReference type="NCBI Taxonomy" id="1160509"/>
    <lineage>
        <taxon>Eukaryota</taxon>
        <taxon>Fungi</taxon>
        <taxon>Dikarya</taxon>
        <taxon>Ascomycota</taxon>
        <taxon>Pezizomycotina</taxon>
        <taxon>Pezizomycetes</taxon>
        <taxon>Pezizales</taxon>
        <taxon>Ascobolaceae</taxon>
        <taxon>Ascobolus</taxon>
    </lineage>
</organism>
<feature type="transmembrane region" description="Helical" evidence="1">
    <location>
        <begin position="116"/>
        <end position="138"/>
    </location>
</feature>
<keyword evidence="1" id="KW-0812">Transmembrane</keyword>
<feature type="transmembrane region" description="Helical" evidence="1">
    <location>
        <begin position="73"/>
        <end position="96"/>
    </location>
</feature>
<feature type="transmembrane region" description="Helical" evidence="1">
    <location>
        <begin position="219"/>
        <end position="238"/>
    </location>
</feature>
<dbReference type="AlphaFoldDB" id="A0A3N4ILY2"/>
<keyword evidence="1" id="KW-1133">Transmembrane helix</keyword>
<evidence type="ECO:0000313" key="3">
    <source>
        <dbReference type="Proteomes" id="UP000275078"/>
    </source>
</evidence>
<keyword evidence="1" id="KW-0472">Membrane</keyword>
<name>A0A3N4ILY2_ASCIM</name>
<feature type="transmembrane region" description="Helical" evidence="1">
    <location>
        <begin position="190"/>
        <end position="214"/>
    </location>
</feature>
<keyword evidence="3" id="KW-1185">Reference proteome</keyword>
<reference evidence="2 3" key="1">
    <citation type="journal article" date="2018" name="Nat. Ecol. Evol.">
        <title>Pezizomycetes genomes reveal the molecular basis of ectomycorrhizal truffle lifestyle.</title>
        <authorList>
            <person name="Murat C."/>
            <person name="Payen T."/>
            <person name="Noel B."/>
            <person name="Kuo A."/>
            <person name="Morin E."/>
            <person name="Chen J."/>
            <person name="Kohler A."/>
            <person name="Krizsan K."/>
            <person name="Balestrini R."/>
            <person name="Da Silva C."/>
            <person name="Montanini B."/>
            <person name="Hainaut M."/>
            <person name="Levati E."/>
            <person name="Barry K.W."/>
            <person name="Belfiori B."/>
            <person name="Cichocki N."/>
            <person name="Clum A."/>
            <person name="Dockter R.B."/>
            <person name="Fauchery L."/>
            <person name="Guy J."/>
            <person name="Iotti M."/>
            <person name="Le Tacon F."/>
            <person name="Lindquist E.A."/>
            <person name="Lipzen A."/>
            <person name="Malagnac F."/>
            <person name="Mello A."/>
            <person name="Molinier V."/>
            <person name="Miyauchi S."/>
            <person name="Poulain J."/>
            <person name="Riccioni C."/>
            <person name="Rubini A."/>
            <person name="Sitrit Y."/>
            <person name="Splivallo R."/>
            <person name="Traeger S."/>
            <person name="Wang M."/>
            <person name="Zifcakova L."/>
            <person name="Wipf D."/>
            <person name="Zambonelli A."/>
            <person name="Paolocci F."/>
            <person name="Nowrousian M."/>
            <person name="Ottonello S."/>
            <person name="Baldrian P."/>
            <person name="Spatafora J.W."/>
            <person name="Henrissat B."/>
            <person name="Nagy L.G."/>
            <person name="Aury J.M."/>
            <person name="Wincker P."/>
            <person name="Grigoriev I.V."/>
            <person name="Bonfante P."/>
            <person name="Martin F.M."/>
        </authorList>
    </citation>
    <scope>NUCLEOTIDE SEQUENCE [LARGE SCALE GENOMIC DNA]</scope>
    <source>
        <strain evidence="2 3">RN42</strain>
    </source>
</reference>
<feature type="transmembrane region" description="Helical" evidence="1">
    <location>
        <begin position="12"/>
        <end position="30"/>
    </location>
</feature>
<evidence type="ECO:0000256" key="1">
    <source>
        <dbReference type="SAM" id="Phobius"/>
    </source>
</evidence>
<proteinExistence type="predicted"/>
<protein>
    <submittedName>
        <fullName evidence="2">Uncharacterized protein</fullName>
    </submittedName>
</protein>